<evidence type="ECO:0000313" key="7">
    <source>
        <dbReference type="EMBL" id="KAL3355606.1"/>
    </source>
</evidence>
<gene>
    <name evidence="7" type="ORF">AABB24_016665</name>
</gene>
<evidence type="ECO:0000313" key="8">
    <source>
        <dbReference type="Proteomes" id="UP001627284"/>
    </source>
</evidence>
<keyword evidence="2" id="KW-0808">Transferase</keyword>
<keyword evidence="3" id="KW-0472">Membrane</keyword>
<comment type="caution">
    <text evidence="7">The sequence shown here is derived from an EMBL/GenBank/DDBJ whole genome shotgun (WGS) entry which is preliminary data.</text>
</comment>
<keyword evidence="2" id="KW-0723">Serine/threonine-protein kinase</keyword>
<dbReference type="InterPro" id="IPR001245">
    <property type="entry name" value="Ser-Thr/Tyr_kinase_cat_dom"/>
</dbReference>
<evidence type="ECO:0000256" key="1">
    <source>
        <dbReference type="ARBA" id="ARBA00004193"/>
    </source>
</evidence>
<keyword evidence="5" id="KW-0067">ATP-binding</keyword>
<keyword evidence="2" id="KW-0418">Kinase</keyword>
<keyword evidence="8" id="KW-1185">Reference proteome</keyword>
<dbReference type="Proteomes" id="UP001627284">
    <property type="component" value="Unassembled WGS sequence"/>
</dbReference>
<dbReference type="GO" id="GO:0005886">
    <property type="term" value="C:plasma membrane"/>
    <property type="evidence" value="ECO:0007669"/>
    <property type="project" value="UniProtKB-SubCell"/>
</dbReference>
<protein>
    <recommendedName>
        <fullName evidence="6">Protein kinase domain-containing protein</fullName>
    </recommendedName>
</protein>
<comment type="subcellular location">
    <subcellularLocation>
        <location evidence="1">Cell membrane</location>
        <topology evidence="1">Lipid-anchor</topology>
    </subcellularLocation>
</comment>
<evidence type="ECO:0000256" key="3">
    <source>
        <dbReference type="ARBA" id="ARBA00023136"/>
    </source>
</evidence>
<dbReference type="FunFam" id="3.30.200.20:FF:000266">
    <property type="entry name" value="probable serine/threonine-protein kinase RLCKVII"/>
    <property type="match status" value="1"/>
</dbReference>
<accession>A0ABD2THK0</accession>
<dbReference type="GO" id="GO:0004674">
    <property type="term" value="F:protein serine/threonine kinase activity"/>
    <property type="evidence" value="ECO:0007669"/>
    <property type="project" value="UniProtKB-KW"/>
</dbReference>
<dbReference type="PROSITE" id="PS00107">
    <property type="entry name" value="PROTEIN_KINASE_ATP"/>
    <property type="match status" value="1"/>
</dbReference>
<name>A0ABD2THK0_9SOLN</name>
<dbReference type="InterPro" id="IPR000719">
    <property type="entry name" value="Prot_kinase_dom"/>
</dbReference>
<dbReference type="EMBL" id="JBJKTR010000010">
    <property type="protein sequence ID" value="KAL3355606.1"/>
    <property type="molecule type" value="Genomic_DNA"/>
</dbReference>
<sequence>MMAEDILRYGNVNISAEVFTFRELAHATDNFNPEFLVGEGGFGRVYKGHLKRTDQVVAVKQLDRNGVQGNREFLAEVLNLSLINHPNLVNLIGYCADGNQRILVYEFMQNGSLEDHLLAIGLAYQNEDS</sequence>
<reference evidence="7 8" key="1">
    <citation type="submission" date="2024-05" db="EMBL/GenBank/DDBJ databases">
        <title>De novo assembly of an allotetraploid wild potato.</title>
        <authorList>
            <person name="Hosaka A.J."/>
        </authorList>
    </citation>
    <scope>NUCLEOTIDE SEQUENCE [LARGE SCALE GENOMIC DNA]</scope>
    <source>
        <tissue evidence="7">Young leaves</tissue>
    </source>
</reference>
<evidence type="ECO:0000256" key="4">
    <source>
        <dbReference type="ARBA" id="ARBA00023288"/>
    </source>
</evidence>
<keyword evidence="5" id="KW-0547">Nucleotide-binding</keyword>
<evidence type="ECO:0000259" key="6">
    <source>
        <dbReference type="PROSITE" id="PS50011"/>
    </source>
</evidence>
<dbReference type="Pfam" id="PF07714">
    <property type="entry name" value="PK_Tyr_Ser-Thr"/>
    <property type="match status" value="1"/>
</dbReference>
<dbReference type="InterPro" id="IPR011009">
    <property type="entry name" value="Kinase-like_dom_sf"/>
</dbReference>
<dbReference type="PANTHER" id="PTHR47985">
    <property type="entry name" value="OS07G0668900 PROTEIN"/>
    <property type="match status" value="1"/>
</dbReference>
<dbReference type="GO" id="GO:0005524">
    <property type="term" value="F:ATP binding"/>
    <property type="evidence" value="ECO:0007669"/>
    <property type="project" value="UniProtKB-UniRule"/>
</dbReference>
<proteinExistence type="predicted"/>
<organism evidence="7 8">
    <name type="scientific">Solanum stoloniferum</name>
    <dbReference type="NCBI Taxonomy" id="62892"/>
    <lineage>
        <taxon>Eukaryota</taxon>
        <taxon>Viridiplantae</taxon>
        <taxon>Streptophyta</taxon>
        <taxon>Embryophyta</taxon>
        <taxon>Tracheophyta</taxon>
        <taxon>Spermatophyta</taxon>
        <taxon>Magnoliopsida</taxon>
        <taxon>eudicotyledons</taxon>
        <taxon>Gunneridae</taxon>
        <taxon>Pentapetalae</taxon>
        <taxon>asterids</taxon>
        <taxon>lamiids</taxon>
        <taxon>Solanales</taxon>
        <taxon>Solanaceae</taxon>
        <taxon>Solanoideae</taxon>
        <taxon>Solaneae</taxon>
        <taxon>Solanum</taxon>
    </lineage>
</organism>
<dbReference type="AlphaFoldDB" id="A0ABD2THK0"/>
<feature type="binding site" evidence="5">
    <location>
        <position position="60"/>
    </location>
    <ligand>
        <name>ATP</name>
        <dbReference type="ChEBI" id="CHEBI:30616"/>
    </ligand>
</feature>
<dbReference type="Gene3D" id="3.30.200.20">
    <property type="entry name" value="Phosphorylase Kinase, domain 1"/>
    <property type="match status" value="1"/>
</dbReference>
<evidence type="ECO:0000256" key="5">
    <source>
        <dbReference type="PROSITE-ProRule" id="PRU10141"/>
    </source>
</evidence>
<dbReference type="InterPro" id="IPR017441">
    <property type="entry name" value="Protein_kinase_ATP_BS"/>
</dbReference>
<keyword evidence="4" id="KW-0449">Lipoprotein</keyword>
<dbReference type="PROSITE" id="PS50011">
    <property type="entry name" value="PROTEIN_KINASE_DOM"/>
    <property type="match status" value="1"/>
</dbReference>
<dbReference type="PANTHER" id="PTHR47985:SF92">
    <property type="entry name" value="SERINE_THREONINE-PROTEIN KINASE PBL23-RELATED"/>
    <property type="match status" value="1"/>
</dbReference>
<feature type="domain" description="Protein kinase" evidence="6">
    <location>
        <begin position="31"/>
        <end position="129"/>
    </location>
</feature>
<evidence type="ECO:0000256" key="2">
    <source>
        <dbReference type="ARBA" id="ARBA00022527"/>
    </source>
</evidence>
<dbReference type="SUPFAM" id="SSF56112">
    <property type="entry name" value="Protein kinase-like (PK-like)"/>
    <property type="match status" value="1"/>
</dbReference>